<name>A0ABT2IA40_9SPHN</name>
<gene>
    <name evidence="1" type="ORF">NZK81_19290</name>
</gene>
<keyword evidence="2" id="KW-1185">Reference proteome</keyword>
<reference evidence="1" key="1">
    <citation type="submission" date="2022-09" db="EMBL/GenBank/DDBJ databases">
        <title>Novosphingobium sp. Nov., a polycyclic aromatic hydrocarbon-degrading bacterium isolated form mangrove sediments in HongKong.</title>
        <authorList>
            <person name="Hu Z."/>
        </authorList>
    </citation>
    <scope>NUCLEOTIDE SEQUENCE</scope>
    <source>
        <strain evidence="1">HK4-1</strain>
    </source>
</reference>
<dbReference type="Proteomes" id="UP001165583">
    <property type="component" value="Unassembled WGS sequence"/>
</dbReference>
<evidence type="ECO:0000313" key="1">
    <source>
        <dbReference type="EMBL" id="MCT2401702.1"/>
    </source>
</evidence>
<dbReference type="EMBL" id="JANZXA010000018">
    <property type="protein sequence ID" value="MCT2401702.1"/>
    <property type="molecule type" value="Genomic_DNA"/>
</dbReference>
<protein>
    <submittedName>
        <fullName evidence="1">Uncharacterized protein</fullName>
    </submittedName>
</protein>
<proteinExistence type="predicted"/>
<organism evidence="1 2">
    <name type="scientific">Novosphingobium mangrovi</name>
    <name type="common">ex Huang et al. 2023</name>
    <dbReference type="NCBI Taxonomy" id="2976432"/>
    <lineage>
        <taxon>Bacteria</taxon>
        <taxon>Pseudomonadati</taxon>
        <taxon>Pseudomonadota</taxon>
        <taxon>Alphaproteobacteria</taxon>
        <taxon>Sphingomonadales</taxon>
        <taxon>Sphingomonadaceae</taxon>
        <taxon>Novosphingobium</taxon>
    </lineage>
</organism>
<sequence>MRIEPAPDWRDRPATPGNWQWSATATGSTAAFAGGQFAMRCDRARQTVTLTRAVAGASGQVPMTIATSDVTRALVAVPVAGGVAVTLSARDPLLDAMAFSRGRFAVEVAGSTPLYVPSWTEVSRVIEDCR</sequence>
<comment type="caution">
    <text evidence="1">The sequence shown here is derived from an EMBL/GenBank/DDBJ whole genome shotgun (WGS) entry which is preliminary data.</text>
</comment>
<evidence type="ECO:0000313" key="2">
    <source>
        <dbReference type="Proteomes" id="UP001165583"/>
    </source>
</evidence>
<dbReference type="RefSeq" id="WP_260047725.1">
    <property type="nucleotide sequence ID" value="NZ_JANZXA010000018.1"/>
</dbReference>
<accession>A0ABT2IA40</accession>